<name>A0A1L9VIW4_ASPGL</name>
<sequence>MVFYIRFLKTPRLQKQKGTVSVSALICITTDLGDAFLAEDVQLLATLSVDQTEKILYKEPLKWTAGKRQLPISLGPFPEHLARQTVCLSVSVIEPRRPETRWNDVILGGAGVPLVISGWSAPFGGSQSLVAEKLVERRFGPTDRLDLRIWEETGNSIARHIWDAALASVIHLEQIMQGSKSTLPVLSKILQNPRDKPLQVLELGSGCGIVGIALAELLPQCSVMLTDLPEVEDIVMQNIAAARQAQLSKIEYQNLDWDEPLPENLCHEPIDLILVSDCTYNADSLPALVSVLDRLVQSSPSALILVALKRRHESEAIFFGLMQSAGLCTQHQVHTLSLPSQHDQLDRIELHCYGRNPQPESE</sequence>
<dbReference type="PANTHER" id="PTHR14614:SF132">
    <property type="entry name" value="PROTEIN-LYSINE METHYLTRANSFERASE C42C1.13"/>
    <property type="match status" value="1"/>
</dbReference>
<dbReference type="GO" id="GO:0008757">
    <property type="term" value="F:S-adenosylmethionine-dependent methyltransferase activity"/>
    <property type="evidence" value="ECO:0007669"/>
    <property type="project" value="UniProtKB-ARBA"/>
</dbReference>
<dbReference type="CDD" id="cd02440">
    <property type="entry name" value="AdoMet_MTases"/>
    <property type="match status" value="1"/>
</dbReference>
<protein>
    <recommendedName>
        <fullName evidence="3">Methyltransferase-domain-containing protein</fullName>
    </recommendedName>
</protein>
<accession>A0A1L9VIW4</accession>
<evidence type="ECO:0000313" key="1">
    <source>
        <dbReference type="EMBL" id="OJJ83871.1"/>
    </source>
</evidence>
<dbReference type="GO" id="GO:0005829">
    <property type="term" value="C:cytosol"/>
    <property type="evidence" value="ECO:0007669"/>
    <property type="project" value="TreeGrafter"/>
</dbReference>
<dbReference type="VEuPathDB" id="FungiDB:ASPGLDRAFT_35880"/>
<dbReference type="GeneID" id="34460882"/>
<dbReference type="Proteomes" id="UP000184300">
    <property type="component" value="Unassembled WGS sequence"/>
</dbReference>
<gene>
    <name evidence="1" type="ORF">ASPGLDRAFT_35880</name>
</gene>
<dbReference type="Gene3D" id="3.40.50.150">
    <property type="entry name" value="Vaccinia Virus protein VP39"/>
    <property type="match status" value="1"/>
</dbReference>
<dbReference type="Pfam" id="PF10294">
    <property type="entry name" value="Methyltransf_16"/>
    <property type="match status" value="1"/>
</dbReference>
<dbReference type="AlphaFoldDB" id="A0A1L9VIW4"/>
<dbReference type="STRING" id="1160497.A0A1L9VIW4"/>
<dbReference type="InterPro" id="IPR019410">
    <property type="entry name" value="Methyltransf_16"/>
</dbReference>
<evidence type="ECO:0008006" key="3">
    <source>
        <dbReference type="Google" id="ProtNLM"/>
    </source>
</evidence>
<dbReference type="EMBL" id="KV878898">
    <property type="protein sequence ID" value="OJJ83871.1"/>
    <property type="molecule type" value="Genomic_DNA"/>
</dbReference>
<dbReference type="InterPro" id="IPR029063">
    <property type="entry name" value="SAM-dependent_MTases_sf"/>
</dbReference>
<reference evidence="2" key="1">
    <citation type="journal article" date="2017" name="Genome Biol.">
        <title>Comparative genomics reveals high biological diversity and specific adaptations in the industrially and medically important fungal genus Aspergillus.</title>
        <authorList>
            <person name="de Vries R.P."/>
            <person name="Riley R."/>
            <person name="Wiebenga A."/>
            <person name="Aguilar-Osorio G."/>
            <person name="Amillis S."/>
            <person name="Uchima C.A."/>
            <person name="Anderluh G."/>
            <person name="Asadollahi M."/>
            <person name="Askin M."/>
            <person name="Barry K."/>
            <person name="Battaglia E."/>
            <person name="Bayram O."/>
            <person name="Benocci T."/>
            <person name="Braus-Stromeyer S.A."/>
            <person name="Caldana C."/>
            <person name="Canovas D."/>
            <person name="Cerqueira G.C."/>
            <person name="Chen F."/>
            <person name="Chen W."/>
            <person name="Choi C."/>
            <person name="Clum A."/>
            <person name="Dos Santos R.A."/>
            <person name="Damasio A.R."/>
            <person name="Diallinas G."/>
            <person name="Emri T."/>
            <person name="Fekete E."/>
            <person name="Flipphi M."/>
            <person name="Freyberg S."/>
            <person name="Gallo A."/>
            <person name="Gournas C."/>
            <person name="Habgood R."/>
            <person name="Hainaut M."/>
            <person name="Harispe M.L."/>
            <person name="Henrissat B."/>
            <person name="Hilden K.S."/>
            <person name="Hope R."/>
            <person name="Hossain A."/>
            <person name="Karabika E."/>
            <person name="Karaffa L."/>
            <person name="Karanyi Z."/>
            <person name="Krasevec N."/>
            <person name="Kuo A."/>
            <person name="Kusch H."/>
            <person name="LaButti K."/>
            <person name="Lagendijk E.L."/>
            <person name="Lapidus A."/>
            <person name="Levasseur A."/>
            <person name="Lindquist E."/>
            <person name="Lipzen A."/>
            <person name="Logrieco A.F."/>
            <person name="MacCabe A."/>
            <person name="Maekelae M.R."/>
            <person name="Malavazi I."/>
            <person name="Melin P."/>
            <person name="Meyer V."/>
            <person name="Mielnichuk N."/>
            <person name="Miskei M."/>
            <person name="Molnar A.P."/>
            <person name="Mule G."/>
            <person name="Ngan C.Y."/>
            <person name="Orejas M."/>
            <person name="Orosz E."/>
            <person name="Ouedraogo J.P."/>
            <person name="Overkamp K.M."/>
            <person name="Park H.-S."/>
            <person name="Perrone G."/>
            <person name="Piumi F."/>
            <person name="Punt P.J."/>
            <person name="Ram A.F."/>
            <person name="Ramon A."/>
            <person name="Rauscher S."/>
            <person name="Record E."/>
            <person name="Riano-Pachon D.M."/>
            <person name="Robert V."/>
            <person name="Roehrig J."/>
            <person name="Ruller R."/>
            <person name="Salamov A."/>
            <person name="Salih N.S."/>
            <person name="Samson R.A."/>
            <person name="Sandor E."/>
            <person name="Sanguinetti M."/>
            <person name="Schuetze T."/>
            <person name="Sepcic K."/>
            <person name="Shelest E."/>
            <person name="Sherlock G."/>
            <person name="Sophianopoulou V."/>
            <person name="Squina F.M."/>
            <person name="Sun H."/>
            <person name="Susca A."/>
            <person name="Todd R.B."/>
            <person name="Tsang A."/>
            <person name="Unkles S.E."/>
            <person name="van de Wiele N."/>
            <person name="van Rossen-Uffink D."/>
            <person name="Oliveira J.V."/>
            <person name="Vesth T.C."/>
            <person name="Visser J."/>
            <person name="Yu J.-H."/>
            <person name="Zhou M."/>
            <person name="Andersen M.R."/>
            <person name="Archer D.B."/>
            <person name="Baker S.E."/>
            <person name="Benoit I."/>
            <person name="Brakhage A.A."/>
            <person name="Braus G.H."/>
            <person name="Fischer R."/>
            <person name="Frisvad J.C."/>
            <person name="Goldman G.H."/>
            <person name="Houbraken J."/>
            <person name="Oakley B."/>
            <person name="Pocsi I."/>
            <person name="Scazzocchio C."/>
            <person name="Seiboth B."/>
            <person name="vanKuyk P.A."/>
            <person name="Wortman J."/>
            <person name="Dyer P.S."/>
            <person name="Grigoriev I.V."/>
        </authorList>
    </citation>
    <scope>NUCLEOTIDE SEQUENCE [LARGE SCALE GENOMIC DNA]</scope>
    <source>
        <strain evidence="2">CBS 516.65</strain>
    </source>
</reference>
<organism evidence="1 2">
    <name type="scientific">Aspergillus glaucus CBS 516.65</name>
    <dbReference type="NCBI Taxonomy" id="1160497"/>
    <lineage>
        <taxon>Eukaryota</taxon>
        <taxon>Fungi</taxon>
        <taxon>Dikarya</taxon>
        <taxon>Ascomycota</taxon>
        <taxon>Pezizomycotina</taxon>
        <taxon>Eurotiomycetes</taxon>
        <taxon>Eurotiomycetidae</taxon>
        <taxon>Eurotiales</taxon>
        <taxon>Aspergillaceae</taxon>
        <taxon>Aspergillus</taxon>
        <taxon>Aspergillus subgen. Aspergillus</taxon>
    </lineage>
</organism>
<keyword evidence="2" id="KW-1185">Reference proteome</keyword>
<evidence type="ECO:0000313" key="2">
    <source>
        <dbReference type="Proteomes" id="UP000184300"/>
    </source>
</evidence>
<dbReference type="PANTHER" id="PTHR14614">
    <property type="entry name" value="HEPATOCELLULAR CARCINOMA-ASSOCIATED ANTIGEN"/>
    <property type="match status" value="1"/>
</dbReference>
<dbReference type="OrthoDB" id="413520at2759"/>
<dbReference type="SUPFAM" id="SSF53335">
    <property type="entry name" value="S-adenosyl-L-methionine-dependent methyltransferases"/>
    <property type="match status" value="1"/>
</dbReference>
<proteinExistence type="predicted"/>
<dbReference type="RefSeq" id="XP_022400569.1">
    <property type="nucleotide sequence ID" value="XM_022544621.1"/>
</dbReference>